<dbReference type="EMBL" id="VYSA01000002">
    <property type="protein sequence ID" value="KAA9108496.1"/>
    <property type="molecule type" value="Genomic_DNA"/>
</dbReference>
<keyword evidence="3" id="KW-1185">Reference proteome</keyword>
<dbReference type="GO" id="GO:0016740">
    <property type="term" value="F:transferase activity"/>
    <property type="evidence" value="ECO:0007669"/>
    <property type="project" value="UniProtKB-KW"/>
</dbReference>
<evidence type="ECO:0000313" key="3">
    <source>
        <dbReference type="Proteomes" id="UP000325827"/>
    </source>
</evidence>
<dbReference type="Gene3D" id="3.40.50.10540">
    <property type="entry name" value="Crotonobetainyl-coa:carnitine coa-transferase, domain 1"/>
    <property type="match status" value="2"/>
</dbReference>
<dbReference type="PANTHER" id="PTHR48229">
    <property type="entry name" value="CAIB/BAIF FAMILY ENZYME (AFU_ORTHOLOGUE AFUA_1G05360)-RELATED"/>
    <property type="match status" value="1"/>
</dbReference>
<gene>
    <name evidence="2" type="ORF">F6B43_09725</name>
</gene>
<evidence type="ECO:0000256" key="1">
    <source>
        <dbReference type="SAM" id="MobiDB-lite"/>
    </source>
</evidence>
<dbReference type="InterPro" id="IPR003673">
    <property type="entry name" value="CoA-Trfase_fam_III"/>
</dbReference>
<proteinExistence type="predicted"/>
<sequence length="485" mass="52062">MDTAGSDVTSAALEELLEIRAGGALESGEVVIEGADPFFRVPHRVGSATAAALAAVGVAANDLWEQRTGRRQRVGVSVAEAAASLKTVDYTMERGPSGEFEPIPRPDGQARTAALIKPWPTRDGRWFLPHFTLPHLREKVLGVLACEATPESVGGAIAKWDAEDLDQAIADAGACGGIVRSPAEWHRHPQGAYLSTLPVVEIERRGESAAEPLPDGDRPLSGIRVLDLTRILAGPMAGRTLAEHGADVLMVTAPDLPQIAEHVRDTSHGKRSSFLDLKTRSGVERLTELVRTADVVIDGYRPGRVGELGFDLQTLFDLRPGLVHLNITCYGNGGPFRERGGWDQVAQAVSGMCHENGRLSGAGRPALSFPPTCDYDTGYLGAYGVMLALGRRGREGGSYAVNVSLCQTALYVQRRGVVDGFADAPNVLSSAGADRRYVIEPDTSYGTLKTLGPVLDMSETAPHWSRPTPRLGGDEPKWMPREERR</sequence>
<dbReference type="InterPro" id="IPR052985">
    <property type="entry name" value="CoA-trans_III_biosynth/detox"/>
</dbReference>
<dbReference type="Pfam" id="PF02515">
    <property type="entry name" value="CoA_transf_3"/>
    <property type="match status" value="2"/>
</dbReference>
<comment type="caution">
    <text evidence="2">The sequence shown here is derived from an EMBL/GenBank/DDBJ whole genome shotgun (WGS) entry which is preliminary data.</text>
</comment>
<evidence type="ECO:0000313" key="2">
    <source>
        <dbReference type="EMBL" id="KAA9108496.1"/>
    </source>
</evidence>
<feature type="compositionally biased region" description="Basic and acidic residues" evidence="1">
    <location>
        <begin position="472"/>
        <end position="485"/>
    </location>
</feature>
<reference evidence="3" key="1">
    <citation type="submission" date="2019-09" db="EMBL/GenBank/DDBJ databases">
        <title>Mumia zhuanghuii sp. nov. isolated from the intestinal contents of plateau pika (Ochotona curzoniae) in the Qinghai-Tibet plateau of China.</title>
        <authorList>
            <person name="Tian Z."/>
        </authorList>
    </citation>
    <scope>NUCLEOTIDE SEQUENCE [LARGE SCALE GENOMIC DNA]</scope>
    <source>
        <strain evidence="3">JCM 30598</strain>
    </source>
</reference>
<dbReference type="SUPFAM" id="SSF89796">
    <property type="entry name" value="CoA-transferase family III (CaiB/BaiF)"/>
    <property type="match status" value="2"/>
</dbReference>
<dbReference type="InterPro" id="IPR023606">
    <property type="entry name" value="CoA-Trfase_III_dom_1_sf"/>
</dbReference>
<dbReference type="Proteomes" id="UP000325827">
    <property type="component" value="Unassembled WGS sequence"/>
</dbReference>
<keyword evidence="2" id="KW-0808">Transferase</keyword>
<dbReference type="PANTHER" id="PTHR48229:SF1">
    <property type="entry name" value="ALPHA METHYLACYL-COA RACEMASE-RELATED"/>
    <property type="match status" value="1"/>
</dbReference>
<dbReference type="AlphaFoldDB" id="A0A5J5J1S4"/>
<feature type="region of interest" description="Disordered" evidence="1">
    <location>
        <begin position="459"/>
        <end position="485"/>
    </location>
</feature>
<accession>A0A5J5J1S4</accession>
<dbReference type="OrthoDB" id="9058532at2"/>
<protein>
    <submittedName>
        <fullName evidence="2">CoA transferase</fullName>
    </submittedName>
</protein>
<organism evidence="2 3">
    <name type="scientific">Microbacterium rhizomatis</name>
    <dbReference type="NCBI Taxonomy" id="1631477"/>
    <lineage>
        <taxon>Bacteria</taxon>
        <taxon>Bacillati</taxon>
        <taxon>Actinomycetota</taxon>
        <taxon>Actinomycetes</taxon>
        <taxon>Micrococcales</taxon>
        <taxon>Microbacteriaceae</taxon>
        <taxon>Microbacterium</taxon>
    </lineage>
</organism>
<name>A0A5J5J1S4_9MICO</name>